<reference evidence="1 2" key="1">
    <citation type="journal article" date="2008" name="PLoS ONE">
        <title>Environmental adaptation: genomic analysis of the piezotolerant and psychrotolerant deep-sea iron reducing bacterium Shewanella piezotolerans WP3.</title>
        <authorList>
            <person name="Wang F."/>
            <person name="Wang J."/>
            <person name="Jian H."/>
            <person name="Zhang B."/>
            <person name="Li S."/>
            <person name="Wang F."/>
            <person name="Zeng X."/>
            <person name="Gao L."/>
            <person name="Bartlett D.H."/>
            <person name="Yu J."/>
            <person name="Hu S."/>
            <person name="Xiao X."/>
        </authorList>
    </citation>
    <scope>NUCLEOTIDE SEQUENCE [LARGE SCALE GENOMIC DNA]</scope>
    <source>
        <strain evidence="2">WP3 / JCM 13877</strain>
    </source>
</reference>
<gene>
    <name evidence="1" type="ordered locus">swp_3547</name>
</gene>
<keyword evidence="2" id="KW-1185">Reference proteome</keyword>
<sequence>MVFKKRGWIVKKYLWYSAKGDYYKMKVAMEAPL</sequence>
<accession>B8CQA9</accession>
<evidence type="ECO:0000313" key="2">
    <source>
        <dbReference type="Proteomes" id="UP000000753"/>
    </source>
</evidence>
<evidence type="ECO:0000313" key="1">
    <source>
        <dbReference type="EMBL" id="ACJ30239.1"/>
    </source>
</evidence>
<dbReference type="HOGENOM" id="CLU_3383749_0_0_6"/>
<name>B8CQA9_SHEPW</name>
<organism evidence="1 2">
    <name type="scientific">Shewanella piezotolerans (strain WP3 / JCM 13877)</name>
    <dbReference type="NCBI Taxonomy" id="225849"/>
    <lineage>
        <taxon>Bacteria</taxon>
        <taxon>Pseudomonadati</taxon>
        <taxon>Pseudomonadota</taxon>
        <taxon>Gammaproteobacteria</taxon>
        <taxon>Alteromonadales</taxon>
        <taxon>Shewanellaceae</taxon>
        <taxon>Shewanella</taxon>
    </lineage>
</organism>
<protein>
    <submittedName>
        <fullName evidence="1">Uncharacterized protein</fullName>
    </submittedName>
</protein>
<dbReference type="Proteomes" id="UP000000753">
    <property type="component" value="Chromosome"/>
</dbReference>
<dbReference type="KEGG" id="swp:swp_3547"/>
<proteinExistence type="predicted"/>
<dbReference type="EMBL" id="CP000472">
    <property type="protein sequence ID" value="ACJ30239.1"/>
    <property type="molecule type" value="Genomic_DNA"/>
</dbReference>
<dbReference type="AlphaFoldDB" id="B8CQA9"/>